<proteinExistence type="predicted"/>
<evidence type="ECO:0000313" key="1">
    <source>
        <dbReference type="EMBL" id="KAJ8351106.1"/>
    </source>
</evidence>
<accession>A0AAD7R0U7</accession>
<organism evidence="1 2">
    <name type="scientific">Aldrovandia affinis</name>
    <dbReference type="NCBI Taxonomy" id="143900"/>
    <lineage>
        <taxon>Eukaryota</taxon>
        <taxon>Metazoa</taxon>
        <taxon>Chordata</taxon>
        <taxon>Craniata</taxon>
        <taxon>Vertebrata</taxon>
        <taxon>Euteleostomi</taxon>
        <taxon>Actinopterygii</taxon>
        <taxon>Neopterygii</taxon>
        <taxon>Teleostei</taxon>
        <taxon>Notacanthiformes</taxon>
        <taxon>Halosauridae</taxon>
        <taxon>Aldrovandia</taxon>
    </lineage>
</organism>
<evidence type="ECO:0000313" key="2">
    <source>
        <dbReference type="Proteomes" id="UP001221898"/>
    </source>
</evidence>
<dbReference type="AlphaFoldDB" id="A0AAD7R0U7"/>
<dbReference type="EMBL" id="JAINUG010002056">
    <property type="protein sequence ID" value="KAJ8351106.1"/>
    <property type="molecule type" value="Genomic_DNA"/>
</dbReference>
<comment type="caution">
    <text evidence="1">The sequence shown here is derived from an EMBL/GenBank/DDBJ whole genome shotgun (WGS) entry which is preliminary data.</text>
</comment>
<keyword evidence="2" id="KW-1185">Reference proteome</keyword>
<protein>
    <submittedName>
        <fullName evidence="1">Uncharacterized protein</fullName>
    </submittedName>
</protein>
<gene>
    <name evidence="1" type="ORF">AAFF_G00150130</name>
</gene>
<reference evidence="1" key="1">
    <citation type="journal article" date="2023" name="Science">
        <title>Genome structures resolve the early diversification of teleost fishes.</title>
        <authorList>
            <person name="Parey E."/>
            <person name="Louis A."/>
            <person name="Montfort J."/>
            <person name="Bouchez O."/>
            <person name="Roques C."/>
            <person name="Iampietro C."/>
            <person name="Lluch J."/>
            <person name="Castinel A."/>
            <person name="Donnadieu C."/>
            <person name="Desvignes T."/>
            <person name="Floi Bucao C."/>
            <person name="Jouanno E."/>
            <person name="Wen M."/>
            <person name="Mejri S."/>
            <person name="Dirks R."/>
            <person name="Jansen H."/>
            <person name="Henkel C."/>
            <person name="Chen W.J."/>
            <person name="Zahm M."/>
            <person name="Cabau C."/>
            <person name="Klopp C."/>
            <person name="Thompson A.W."/>
            <person name="Robinson-Rechavi M."/>
            <person name="Braasch I."/>
            <person name="Lecointre G."/>
            <person name="Bobe J."/>
            <person name="Postlethwait J.H."/>
            <person name="Berthelot C."/>
            <person name="Roest Crollius H."/>
            <person name="Guiguen Y."/>
        </authorList>
    </citation>
    <scope>NUCLEOTIDE SEQUENCE</scope>
    <source>
        <strain evidence="1">NC1722</strain>
    </source>
</reference>
<dbReference type="Proteomes" id="UP001221898">
    <property type="component" value="Unassembled WGS sequence"/>
</dbReference>
<sequence>MSHFLARGRRSIDHLTCDLRPVGIDVPQVGSAVATCATTADVLVSNRASDERPRACWLATSHLHSVARTAAPADDEAARRIEWVPASAREFSNVILGSVPMRSMRFERISAHDRRLSRRSSVARVSRVQPDRRRV</sequence>
<name>A0AAD7R0U7_9TELE</name>